<organism evidence="1 2">
    <name type="scientific">Mycteria americana</name>
    <name type="common">Wood stork</name>
    <dbReference type="NCBI Taxonomy" id="33587"/>
    <lineage>
        <taxon>Eukaryota</taxon>
        <taxon>Metazoa</taxon>
        <taxon>Chordata</taxon>
        <taxon>Craniata</taxon>
        <taxon>Vertebrata</taxon>
        <taxon>Euteleostomi</taxon>
        <taxon>Archelosauria</taxon>
        <taxon>Archosauria</taxon>
        <taxon>Dinosauria</taxon>
        <taxon>Saurischia</taxon>
        <taxon>Theropoda</taxon>
        <taxon>Coelurosauria</taxon>
        <taxon>Aves</taxon>
        <taxon>Neognathae</taxon>
        <taxon>Neoaves</taxon>
        <taxon>Aequornithes</taxon>
        <taxon>Ciconiiformes</taxon>
        <taxon>Ciconiidae</taxon>
        <taxon>Mycteria</taxon>
    </lineage>
</organism>
<accession>A0AAN7NI66</accession>
<reference evidence="1 2" key="1">
    <citation type="journal article" date="2023" name="J. Hered.">
        <title>Chromosome-level genome of the wood stork (Mycteria americana) provides insight into avian chromosome evolution.</title>
        <authorList>
            <person name="Flamio R. Jr."/>
            <person name="Ramstad K.M."/>
        </authorList>
    </citation>
    <scope>NUCLEOTIDE SEQUENCE [LARGE SCALE GENOMIC DNA]</scope>
    <source>
        <strain evidence="1">JAX WOST 10</strain>
    </source>
</reference>
<proteinExistence type="predicted"/>
<keyword evidence="2" id="KW-1185">Reference proteome</keyword>
<sequence>MLAGPDPLVILYMACDSTQDDLLHQLPRHRGQAARPVVPRVLLPALLEDGCHIRNMSGNPFSPSNNQGLSCEEGWRLNHFPGQPVPMLDNPFSEVKFPNIQSKPPLAQLEAISSCPITCYLGEETDPHLSTTSFQCVNGNFVPII</sequence>
<comment type="caution">
    <text evidence="1">The sequence shown here is derived from an EMBL/GenBank/DDBJ whole genome shotgun (WGS) entry which is preliminary data.</text>
</comment>
<evidence type="ECO:0000313" key="2">
    <source>
        <dbReference type="Proteomes" id="UP001333110"/>
    </source>
</evidence>
<gene>
    <name evidence="1" type="ORF">QYF61_023335</name>
</gene>
<protein>
    <submittedName>
        <fullName evidence="1">Uncharacterized protein</fullName>
    </submittedName>
</protein>
<dbReference type="Proteomes" id="UP001333110">
    <property type="component" value="Unassembled WGS sequence"/>
</dbReference>
<name>A0AAN7NI66_MYCAM</name>
<dbReference type="AlphaFoldDB" id="A0AAN7NI66"/>
<dbReference type="EMBL" id="JAUNZN010000018">
    <property type="protein sequence ID" value="KAK4811283.1"/>
    <property type="molecule type" value="Genomic_DNA"/>
</dbReference>
<evidence type="ECO:0000313" key="1">
    <source>
        <dbReference type="EMBL" id="KAK4811283.1"/>
    </source>
</evidence>